<dbReference type="EMBL" id="VGJX01000276">
    <property type="protein sequence ID" value="MBM3274629.1"/>
    <property type="molecule type" value="Genomic_DNA"/>
</dbReference>
<dbReference type="SUPFAM" id="SSF52540">
    <property type="entry name" value="P-loop containing nucleoside triphosphate hydrolases"/>
    <property type="match status" value="1"/>
</dbReference>
<comment type="similarity">
    <text evidence="3">Belongs to the AAA ATPase family. Highly divergent.</text>
</comment>
<evidence type="ECO:0000256" key="1">
    <source>
        <dbReference type="ARBA" id="ARBA00022741"/>
    </source>
</evidence>
<comment type="caution">
    <text evidence="6">The sequence shown here is derived from an EMBL/GenBank/DDBJ whole genome shotgun (WGS) entry which is preliminary data.</text>
</comment>
<dbReference type="PANTHER" id="PTHR42960">
    <property type="entry name" value="YCF46 PROTEIN"/>
    <property type="match status" value="1"/>
</dbReference>
<dbReference type="GO" id="GO:0005524">
    <property type="term" value="F:ATP binding"/>
    <property type="evidence" value="ECO:0007669"/>
    <property type="project" value="UniProtKB-KW"/>
</dbReference>
<accession>A0A937X2A4</accession>
<dbReference type="InterPro" id="IPR003593">
    <property type="entry name" value="AAA+_ATPase"/>
</dbReference>
<dbReference type="AlphaFoldDB" id="A0A937X2A4"/>
<dbReference type="PANTHER" id="PTHR42960:SF1">
    <property type="entry name" value="YCF46 PROTEIN"/>
    <property type="match status" value="1"/>
</dbReference>
<evidence type="ECO:0000256" key="3">
    <source>
        <dbReference type="ARBA" id="ARBA00038088"/>
    </source>
</evidence>
<evidence type="ECO:0000313" key="6">
    <source>
        <dbReference type="EMBL" id="MBM3274629.1"/>
    </source>
</evidence>
<dbReference type="InterPro" id="IPR003959">
    <property type="entry name" value="ATPase_AAA_core"/>
</dbReference>
<organism evidence="6 7">
    <name type="scientific">Candidatus Tanganyikabacteria bacterium</name>
    <dbReference type="NCBI Taxonomy" id="2961651"/>
    <lineage>
        <taxon>Bacteria</taxon>
        <taxon>Bacillati</taxon>
        <taxon>Candidatus Sericytochromatia</taxon>
        <taxon>Candidatus Tanganyikabacteria</taxon>
    </lineage>
</organism>
<sequence>MDFARELALLIQSRHSLIYIPALEEERIEATIQAVAKSFSPPRPYWCWDLIEGYLGNHSGLKDYNQALEAIGAGRSDVPSVYVLRDFHRAWNDDLILRKLKNLKATLAKEKRTIIMLGARATVPPELNDDVRVLEFPLPSWDEVSGEVRRVVESVPSNLSEAEFESLVSAGRGLVMGRLRNALMRSVAERGALDATAVMMLLAEKRRALSLAGVADLPEDQVDANEVGGLLAVKNYLTARQHVFSSAGRSFGVSPPRGIALFGPAGTGKTLMARAVAGFWQIPLLVLPPGRGYGTDPEERIHLLARAAEAMAPCVLLLDDVDVAFGPAGGLPDDGGASRRAWSAIAGWLQRKEAPVVVVATARDATQAPLDLVRRGLVDEIFQVTPPTTKERREILELVLHRVRPREWDAFPADLVAANTAGFTGADLRRLIEGAMLRAFGEGREFTGDDLLMEVGRFGRRDRDGFRWATIDTEEPIGVNLGAVSPKPVPAAT</sequence>
<evidence type="ECO:0000259" key="5">
    <source>
        <dbReference type="SMART" id="SM00382"/>
    </source>
</evidence>
<feature type="domain" description="AAA+ ATPase" evidence="5">
    <location>
        <begin position="255"/>
        <end position="388"/>
    </location>
</feature>
<dbReference type="Gene3D" id="3.40.50.300">
    <property type="entry name" value="P-loop containing nucleotide triphosphate hydrolases"/>
    <property type="match status" value="1"/>
</dbReference>
<dbReference type="Pfam" id="PF00004">
    <property type="entry name" value="AAA"/>
    <property type="match status" value="1"/>
</dbReference>
<keyword evidence="1" id="KW-0547">Nucleotide-binding</keyword>
<name>A0A937X2A4_9BACT</name>
<evidence type="ECO:0000256" key="2">
    <source>
        <dbReference type="ARBA" id="ARBA00022840"/>
    </source>
</evidence>
<dbReference type="SMART" id="SM00382">
    <property type="entry name" value="AAA"/>
    <property type="match status" value="1"/>
</dbReference>
<dbReference type="InterPro" id="IPR027417">
    <property type="entry name" value="P-loop_NTPase"/>
</dbReference>
<dbReference type="InterPro" id="IPR052381">
    <property type="entry name" value="AAA_domain_protein"/>
</dbReference>
<evidence type="ECO:0000313" key="7">
    <source>
        <dbReference type="Proteomes" id="UP000703893"/>
    </source>
</evidence>
<proteinExistence type="inferred from homology"/>
<dbReference type="Proteomes" id="UP000703893">
    <property type="component" value="Unassembled WGS sequence"/>
</dbReference>
<evidence type="ECO:0000256" key="4">
    <source>
        <dbReference type="ARBA" id="ARBA00040480"/>
    </source>
</evidence>
<dbReference type="GO" id="GO:0016887">
    <property type="term" value="F:ATP hydrolysis activity"/>
    <property type="evidence" value="ECO:0007669"/>
    <property type="project" value="InterPro"/>
</dbReference>
<reference evidence="6 7" key="1">
    <citation type="submission" date="2019-03" db="EMBL/GenBank/DDBJ databases">
        <title>Lake Tanganyika Metagenome-Assembled Genomes (MAGs).</title>
        <authorList>
            <person name="Tran P."/>
        </authorList>
    </citation>
    <scope>NUCLEOTIDE SEQUENCE [LARGE SCALE GENOMIC DNA]</scope>
    <source>
        <strain evidence="6">K_DeepCast_65m_m2_236</strain>
    </source>
</reference>
<keyword evidence="2" id="KW-0067">ATP-binding</keyword>
<dbReference type="Gene3D" id="1.10.8.60">
    <property type="match status" value="1"/>
</dbReference>
<protein>
    <recommendedName>
        <fullName evidence="4">Uncharacterized AAA domain-containing protein ycf46</fullName>
    </recommendedName>
</protein>
<gene>
    <name evidence="6" type="ORF">FJZ00_05730</name>
</gene>